<evidence type="ECO:0000313" key="2">
    <source>
        <dbReference type="Proteomes" id="UP000240535"/>
    </source>
</evidence>
<dbReference type="Proteomes" id="UP000240535">
    <property type="component" value="Unassembled WGS sequence"/>
</dbReference>
<protein>
    <submittedName>
        <fullName evidence="1">Uncharacterized protein</fullName>
    </submittedName>
</protein>
<organism evidence="1 2">
    <name type="scientific">Campylobacter blaseri</name>
    <dbReference type="NCBI Taxonomy" id="2042961"/>
    <lineage>
        <taxon>Bacteria</taxon>
        <taxon>Pseudomonadati</taxon>
        <taxon>Campylobacterota</taxon>
        <taxon>Epsilonproteobacteria</taxon>
        <taxon>Campylobacterales</taxon>
        <taxon>Campylobacteraceae</taxon>
        <taxon>Campylobacter</taxon>
    </lineage>
</organism>
<reference evidence="2" key="1">
    <citation type="submission" date="2017-10" db="EMBL/GenBank/DDBJ databases">
        <title>Campylobacter species from seals.</title>
        <authorList>
            <person name="Gilbert M.J."/>
            <person name="Zomer A.L."/>
            <person name="Timmerman A.J."/>
            <person name="Duim B."/>
            <person name="Wagenaar J.A."/>
        </authorList>
    </citation>
    <scope>NUCLEOTIDE SEQUENCE [LARGE SCALE GENOMIC DNA]</scope>
    <source>
        <strain evidence="2">17S00004-5</strain>
    </source>
</reference>
<dbReference type="RefSeq" id="WP_106872263.1">
    <property type="nucleotide sequence ID" value="NZ_CP053841.1"/>
</dbReference>
<keyword evidence="2" id="KW-1185">Reference proteome</keyword>
<comment type="caution">
    <text evidence="1">The sequence shown here is derived from an EMBL/GenBank/DDBJ whole genome shotgun (WGS) entry which is preliminary data.</text>
</comment>
<accession>A0A2P8QZD8</accession>
<proteinExistence type="predicted"/>
<dbReference type="AlphaFoldDB" id="A0A2P8QZD8"/>
<sequence length="194" mass="22894">MKNSEYILKNESLKNSEVTFSGNSILKDVIKEYAYKHYNGDCLKFDFLGKIDVDFRAVLCIYKTKNDEDSFLDINLDEYDLKFGFSIFDIVNEFSNLEHCLFIKLNQDEILHQVLLYISYERFEGGYFAKGKFMGSNFKNLKFIGICGDLKNERLIKSINLDKLYKTMPTLSKENDFYVTKILDLKRNYKFKDN</sequence>
<gene>
    <name evidence="1" type="ORF">CQ405_07430</name>
</gene>
<evidence type="ECO:0000313" key="1">
    <source>
        <dbReference type="EMBL" id="PSM51618.1"/>
    </source>
</evidence>
<dbReference type="EMBL" id="PDHH01000006">
    <property type="protein sequence ID" value="PSM51618.1"/>
    <property type="molecule type" value="Genomic_DNA"/>
</dbReference>
<dbReference type="OrthoDB" id="9955877at2"/>
<name>A0A2P8QZD8_9BACT</name>